<dbReference type="Proteomes" id="UP000199118">
    <property type="component" value="Unassembled WGS sequence"/>
</dbReference>
<gene>
    <name evidence="1" type="ORF">SAMN05444336_102491</name>
</gene>
<evidence type="ECO:0000313" key="1">
    <source>
        <dbReference type="EMBL" id="SDW83915.1"/>
    </source>
</evidence>
<organism evidence="1 2">
    <name type="scientific">Albimonas donghaensis</name>
    <dbReference type="NCBI Taxonomy" id="356660"/>
    <lineage>
        <taxon>Bacteria</taxon>
        <taxon>Pseudomonadati</taxon>
        <taxon>Pseudomonadota</taxon>
        <taxon>Alphaproteobacteria</taxon>
        <taxon>Rhodobacterales</taxon>
        <taxon>Paracoccaceae</taxon>
        <taxon>Albimonas</taxon>
    </lineage>
</organism>
<proteinExistence type="predicted"/>
<dbReference type="STRING" id="356660.SAMN05444336_102491"/>
<accession>A0A1H2WTM9</accession>
<evidence type="ECO:0000313" key="2">
    <source>
        <dbReference type="Proteomes" id="UP000199118"/>
    </source>
</evidence>
<evidence type="ECO:0008006" key="3">
    <source>
        <dbReference type="Google" id="ProtNLM"/>
    </source>
</evidence>
<dbReference type="Pfam" id="PF11011">
    <property type="entry name" value="DUF2849"/>
    <property type="match status" value="1"/>
</dbReference>
<dbReference type="InterPro" id="IPR021270">
    <property type="entry name" value="DUF2849"/>
</dbReference>
<dbReference type="EMBL" id="FNMZ01000002">
    <property type="protein sequence ID" value="SDW83915.1"/>
    <property type="molecule type" value="Genomic_DNA"/>
</dbReference>
<name>A0A1H2WTM9_9RHOB</name>
<keyword evidence="2" id="KW-1185">Reference proteome</keyword>
<protein>
    <recommendedName>
        <fullName evidence="3">DUF2849 domain-containing protein</fullName>
    </recommendedName>
</protein>
<reference evidence="1 2" key="1">
    <citation type="submission" date="2016-10" db="EMBL/GenBank/DDBJ databases">
        <authorList>
            <person name="de Groot N.N."/>
        </authorList>
    </citation>
    <scope>NUCLEOTIDE SEQUENCE [LARGE SCALE GENOMIC DNA]</scope>
    <source>
        <strain evidence="1 2">DSM 17890</strain>
    </source>
</reference>
<sequence>MAKAFKPQVLTGNALHGGESVWWTGARWSDDFADAMAASTPAEVEMFEALAVAPFTQGLVVGAYLAEVRQTPQGLMPATRREAIRAAMRPTFDYMAGAEEATRAA</sequence>
<dbReference type="AlphaFoldDB" id="A0A1H2WTM9"/>